<accession>A0A1M6MWT6</accession>
<protein>
    <submittedName>
        <fullName evidence="2">Uncharacterized protein</fullName>
    </submittedName>
</protein>
<dbReference type="Proteomes" id="UP000184387">
    <property type="component" value="Unassembled WGS sequence"/>
</dbReference>
<feature type="compositionally biased region" description="Low complexity" evidence="1">
    <location>
        <begin position="47"/>
        <end position="68"/>
    </location>
</feature>
<gene>
    <name evidence="2" type="ORF">SAMN02745194_03626</name>
</gene>
<evidence type="ECO:0000256" key="1">
    <source>
        <dbReference type="SAM" id="MobiDB-lite"/>
    </source>
</evidence>
<feature type="compositionally biased region" description="Basic and acidic residues" evidence="1">
    <location>
        <begin position="186"/>
        <end position="202"/>
    </location>
</feature>
<proteinExistence type="predicted"/>
<dbReference type="EMBL" id="FQZF01000023">
    <property type="protein sequence ID" value="SHJ87882.1"/>
    <property type="molecule type" value="Genomic_DNA"/>
</dbReference>
<evidence type="ECO:0000313" key="3">
    <source>
        <dbReference type="Proteomes" id="UP000184387"/>
    </source>
</evidence>
<feature type="region of interest" description="Disordered" evidence="1">
    <location>
        <begin position="1"/>
        <end position="287"/>
    </location>
</feature>
<feature type="compositionally biased region" description="Basic and acidic residues" evidence="1">
    <location>
        <begin position="155"/>
        <end position="169"/>
    </location>
</feature>
<name>A0A1M6MWT6_9PROT</name>
<evidence type="ECO:0000313" key="2">
    <source>
        <dbReference type="EMBL" id="SHJ87882.1"/>
    </source>
</evidence>
<reference evidence="2 3" key="1">
    <citation type="submission" date="2016-11" db="EMBL/GenBank/DDBJ databases">
        <authorList>
            <person name="Jaros S."/>
            <person name="Januszkiewicz K."/>
            <person name="Wedrychowicz H."/>
        </authorList>
    </citation>
    <scope>NUCLEOTIDE SEQUENCE [LARGE SCALE GENOMIC DNA]</scope>
    <source>
        <strain evidence="2 3">DSM 14916</strain>
    </source>
</reference>
<feature type="compositionally biased region" description="Basic and acidic residues" evidence="1">
    <location>
        <begin position="86"/>
        <end position="107"/>
    </location>
</feature>
<feature type="compositionally biased region" description="Basic and acidic residues" evidence="1">
    <location>
        <begin position="251"/>
        <end position="261"/>
    </location>
</feature>
<keyword evidence="3" id="KW-1185">Reference proteome</keyword>
<organism evidence="2 3">
    <name type="scientific">Muricoccus roseus</name>
    <dbReference type="NCBI Taxonomy" id="198092"/>
    <lineage>
        <taxon>Bacteria</taxon>
        <taxon>Pseudomonadati</taxon>
        <taxon>Pseudomonadota</taxon>
        <taxon>Alphaproteobacteria</taxon>
        <taxon>Acetobacterales</taxon>
        <taxon>Roseomonadaceae</taxon>
        <taxon>Muricoccus</taxon>
    </lineage>
</organism>
<sequence length="287" mass="31741">MAPRDEAADDPEAEHEGQHLRPPRRPVAEVGAVGDDMHLRHRHRHAAGQAGQHQQRLQRALGNTQPRQPARRLRPAPGGLHGRRPPQGERQRQHGHHAEQPDADMRRPPAVGGDEMLQDRRPDGAGEVVPAGAERHRDAPPPVEPEGGVRHQRPEHRAAPQPADEHGIEQSELPQLPHEGGGDIARAQRERADHHRQHDAEPVRQPPHGHAADHEGQHGHRVGQRRPGPVHAEFRLHGGKRHHDGPEPDPADGRQQHRRDQPPPGIGGFRSALLGHLFASSPRHRAA</sequence>
<dbReference type="AlphaFoldDB" id="A0A1M6MWT6"/>